<name>A0ABM4DE04_HYDVU</name>
<dbReference type="GeneID" id="136090283"/>
<feature type="transmembrane region" description="Helical" evidence="2">
    <location>
        <begin position="238"/>
        <end position="261"/>
    </location>
</feature>
<feature type="region of interest" description="Disordered" evidence="1">
    <location>
        <begin position="496"/>
        <end position="532"/>
    </location>
</feature>
<protein>
    <submittedName>
        <fullName evidence="5">Uncharacterized protein LOC136090283 isoform X1</fullName>
    </submittedName>
</protein>
<evidence type="ECO:0000256" key="1">
    <source>
        <dbReference type="SAM" id="MobiDB-lite"/>
    </source>
</evidence>
<gene>
    <name evidence="5" type="primary">LOC136090283</name>
</gene>
<evidence type="ECO:0000313" key="4">
    <source>
        <dbReference type="Proteomes" id="UP001652625"/>
    </source>
</evidence>
<evidence type="ECO:0000256" key="2">
    <source>
        <dbReference type="SAM" id="Phobius"/>
    </source>
</evidence>
<keyword evidence="2" id="KW-1133">Transmembrane helix</keyword>
<feature type="chain" id="PRO_5047122114" evidence="3">
    <location>
        <begin position="19"/>
        <end position="616"/>
    </location>
</feature>
<reference evidence="5" key="1">
    <citation type="submission" date="2025-08" db="UniProtKB">
        <authorList>
            <consortium name="RefSeq"/>
        </authorList>
    </citation>
    <scope>IDENTIFICATION</scope>
</reference>
<evidence type="ECO:0000256" key="3">
    <source>
        <dbReference type="SAM" id="SignalP"/>
    </source>
</evidence>
<dbReference type="Proteomes" id="UP001652625">
    <property type="component" value="Chromosome 13"/>
</dbReference>
<feature type="compositionally biased region" description="Basic and acidic residues" evidence="1">
    <location>
        <begin position="598"/>
        <end position="616"/>
    </location>
</feature>
<sequence length="616" mass="69958">MFFWFLLFTVGLVKFSESVNFVKLCSIIQEISIQVTDDQNCKYSNESRFLDDFACKQNTSGENTLEKNDHSCIFLNFTWRNDDETKKNCTIIAGSNTVSPKSLKDCEWSTFNNDSCLNILLDTLKNACAGFKLAGEFFAVKLRCYSRNTMDLNSEFCLLFTLQKEILKENENFLERIEKETNVLNASLLSPDYSAKQPNSLRYYTRQPNLVENNKAIIENKIANTTHATKKSMLNKNVVTYVVLACGVLLFLLIGAFYLICRLSKRYKGRKMTIESGQLICMSDATNSNAEIKVEDLYAFPNKKKIKFKSRLHKKRGQWKGYDTVNTVIPGTYIEHSLKANSCEKGLYANALNTSPKAIHSSPILGEDIPFKRIVGRSSFTPKRFPLPEDGTPINEETLKEANKNCNFDQSQELLESEANIQENQLKNDSNVESKNCLQNGNNTPEMSVQNENVSFFKPGTSVRIKQQRTSRRSCTEGKTIVPMRELVHEDVSIMPPIPKQISPDLNNSRVNSDEAKNSFKKKSPAVPKRTSSIKIVKQVNENVSKNSPKMEQQTNGLEMSDSKKVEISFQNSSEVEIKTDLVEINTKAEVEPLFEPKCNKDTNNHNTDKSLIKDY</sequence>
<dbReference type="RefSeq" id="XP_065672647.1">
    <property type="nucleotide sequence ID" value="XM_065816575.1"/>
</dbReference>
<organism evidence="4 5">
    <name type="scientific">Hydra vulgaris</name>
    <name type="common">Hydra</name>
    <name type="synonym">Hydra attenuata</name>
    <dbReference type="NCBI Taxonomy" id="6087"/>
    <lineage>
        <taxon>Eukaryota</taxon>
        <taxon>Metazoa</taxon>
        <taxon>Cnidaria</taxon>
        <taxon>Hydrozoa</taxon>
        <taxon>Hydroidolina</taxon>
        <taxon>Anthoathecata</taxon>
        <taxon>Aplanulata</taxon>
        <taxon>Hydridae</taxon>
        <taxon>Hydra</taxon>
    </lineage>
</organism>
<feature type="region of interest" description="Disordered" evidence="1">
    <location>
        <begin position="596"/>
        <end position="616"/>
    </location>
</feature>
<keyword evidence="3" id="KW-0732">Signal</keyword>
<evidence type="ECO:0000313" key="5">
    <source>
        <dbReference type="RefSeq" id="XP_065672647.1"/>
    </source>
</evidence>
<accession>A0ABM4DE04</accession>
<keyword evidence="4" id="KW-1185">Reference proteome</keyword>
<feature type="signal peptide" evidence="3">
    <location>
        <begin position="1"/>
        <end position="18"/>
    </location>
</feature>
<proteinExistence type="predicted"/>
<keyword evidence="2" id="KW-0812">Transmembrane</keyword>
<keyword evidence="2" id="KW-0472">Membrane</keyword>